<accession>A0ABQ9WUP7</accession>
<organism evidence="1 2">
    <name type="scientific">Blattamonas nauphoetae</name>
    <dbReference type="NCBI Taxonomy" id="2049346"/>
    <lineage>
        <taxon>Eukaryota</taxon>
        <taxon>Metamonada</taxon>
        <taxon>Preaxostyla</taxon>
        <taxon>Oxymonadida</taxon>
        <taxon>Blattamonas</taxon>
    </lineage>
</organism>
<protein>
    <submittedName>
        <fullName evidence="1">Uncharacterized protein</fullName>
    </submittedName>
</protein>
<proteinExistence type="predicted"/>
<evidence type="ECO:0000313" key="1">
    <source>
        <dbReference type="EMBL" id="KAK2943223.1"/>
    </source>
</evidence>
<reference evidence="1 2" key="1">
    <citation type="journal article" date="2022" name="bioRxiv">
        <title>Genomics of Preaxostyla Flagellates Illuminates Evolutionary Transitions and the Path Towards Mitochondrial Loss.</title>
        <authorList>
            <person name="Novak L.V.F."/>
            <person name="Treitli S.C."/>
            <person name="Pyrih J."/>
            <person name="Halakuc P."/>
            <person name="Pipaliya S.V."/>
            <person name="Vacek V."/>
            <person name="Brzon O."/>
            <person name="Soukal P."/>
            <person name="Eme L."/>
            <person name="Dacks J.B."/>
            <person name="Karnkowska A."/>
            <person name="Elias M."/>
            <person name="Hampl V."/>
        </authorList>
    </citation>
    <scope>NUCLEOTIDE SEQUENCE [LARGE SCALE GENOMIC DNA]</scope>
    <source>
        <strain evidence="1">NAU3</strain>
        <tissue evidence="1">Gut</tissue>
    </source>
</reference>
<dbReference type="Proteomes" id="UP001281761">
    <property type="component" value="Unassembled WGS sequence"/>
</dbReference>
<name>A0ABQ9WUP7_9EUKA</name>
<evidence type="ECO:0000313" key="2">
    <source>
        <dbReference type="Proteomes" id="UP001281761"/>
    </source>
</evidence>
<dbReference type="EMBL" id="JARBJD010000356">
    <property type="protein sequence ID" value="KAK2943223.1"/>
    <property type="molecule type" value="Genomic_DNA"/>
</dbReference>
<sequence length="351" mass="40128">MTGYRYWDPERARRSMNCRTKLLRTKYLPALHIFFERFDSTPEFSAAELKVTEDLFYNLSMCLGGSSESPTVVTSTIFRDDLFSMDRIVQLCSSNNYCLAKSFLKHFVRLYSPFSRPLMVEIVTSGTLERLLDIFEPLSLPFTTCPSTPSPTDLSVQGHHPDAVHTFIVSLIRTILDPFSKLILSSSHSPIFKPSQSYDAMAITLNLTRDYLRRVCHTSKLVTPVFEESEIFGVLDNILLAAPHVDEAYSLLCELPILQAAMIFYETFAERGCSFDFLNDLERLFKPSNSVDAALPDRIAVVRGMVLEEGWADKTEQILADARFEWIKYYLTRLKTLFEAFGANFVPREPR</sequence>
<gene>
    <name evidence="1" type="ORF">BLNAU_21849</name>
</gene>
<comment type="caution">
    <text evidence="1">The sequence shown here is derived from an EMBL/GenBank/DDBJ whole genome shotgun (WGS) entry which is preliminary data.</text>
</comment>
<keyword evidence="2" id="KW-1185">Reference proteome</keyword>